<name>A0ABU2DNW2_9MICC</name>
<dbReference type="InterPro" id="IPR036754">
    <property type="entry name" value="YbaK/aa-tRNA-synt-asso_dom_sf"/>
</dbReference>
<dbReference type="Pfam" id="PF04073">
    <property type="entry name" value="tRNA_edit"/>
    <property type="match status" value="1"/>
</dbReference>
<evidence type="ECO:0000259" key="1">
    <source>
        <dbReference type="Pfam" id="PF04073"/>
    </source>
</evidence>
<feature type="domain" description="YbaK/aminoacyl-tRNA synthetase-associated" evidence="1">
    <location>
        <begin position="29"/>
        <end position="153"/>
    </location>
</feature>
<dbReference type="EMBL" id="JAVKGR010000001">
    <property type="protein sequence ID" value="MDR8018212.1"/>
    <property type="molecule type" value="Genomic_DNA"/>
</dbReference>
<accession>A0ABU2DNW2</accession>
<dbReference type="SUPFAM" id="SSF55826">
    <property type="entry name" value="YbaK/ProRS associated domain"/>
    <property type="match status" value="1"/>
</dbReference>
<organism evidence="2 3">
    <name type="scientific">Nesterenkonia aerolata</name>
    <dbReference type="NCBI Taxonomy" id="3074079"/>
    <lineage>
        <taxon>Bacteria</taxon>
        <taxon>Bacillati</taxon>
        <taxon>Actinomycetota</taxon>
        <taxon>Actinomycetes</taxon>
        <taxon>Micrococcales</taxon>
        <taxon>Micrococcaceae</taxon>
        <taxon>Nesterenkonia</taxon>
    </lineage>
</organism>
<comment type="caution">
    <text evidence="2">The sequence shown here is derived from an EMBL/GenBank/DDBJ whole genome shotgun (WGS) entry which is preliminary data.</text>
</comment>
<dbReference type="CDD" id="cd04332">
    <property type="entry name" value="YbaK_like"/>
    <property type="match status" value="1"/>
</dbReference>
<dbReference type="InterPro" id="IPR007214">
    <property type="entry name" value="YbaK/aa-tRNA-synth-assoc-dom"/>
</dbReference>
<keyword evidence="3" id="KW-1185">Reference proteome</keyword>
<reference evidence="2 3" key="1">
    <citation type="submission" date="2023-09" db="EMBL/GenBank/DDBJ databases">
        <title>Description of three actinobacteria isolated from air of manufacturing shop in a pharmaceutical factory.</title>
        <authorList>
            <person name="Zhang D.-F."/>
        </authorList>
    </citation>
    <scope>NUCLEOTIDE SEQUENCE [LARGE SCALE GENOMIC DNA]</scope>
    <source>
        <strain evidence="2 3">LY-0111</strain>
    </source>
</reference>
<protein>
    <submittedName>
        <fullName evidence="2">YbaK/EbsC family protein</fullName>
    </submittedName>
</protein>
<proteinExistence type="predicted"/>
<gene>
    <name evidence="2" type="ORF">RIL96_01345</name>
</gene>
<dbReference type="PANTHER" id="PTHR30411:SF1">
    <property type="entry name" value="CYTOPLASMIC PROTEIN"/>
    <property type="match status" value="1"/>
</dbReference>
<dbReference type="Proteomes" id="UP001251870">
    <property type="component" value="Unassembled WGS sequence"/>
</dbReference>
<dbReference type="PANTHER" id="PTHR30411">
    <property type="entry name" value="CYTOPLASMIC PROTEIN"/>
    <property type="match status" value="1"/>
</dbReference>
<evidence type="ECO:0000313" key="2">
    <source>
        <dbReference type="EMBL" id="MDR8018212.1"/>
    </source>
</evidence>
<dbReference type="Gene3D" id="3.90.960.10">
    <property type="entry name" value="YbaK/aminoacyl-tRNA synthetase-associated domain"/>
    <property type="match status" value="1"/>
</dbReference>
<sequence>MTTEDSTVERLRRDAEAHGVDVEFVARGQAHTLEEAAANIGVEPRRIVKTLVAKARLTQTTKEHSFLLALIPGDRQVDWAKLRRLAGMKKVSMTAPEEAVEATGYRPGTITPFGSEATDGTRWPIYADESISGRIAMGAGADGLSLFVDSAELFAAYDVIVDDITKSR</sequence>
<evidence type="ECO:0000313" key="3">
    <source>
        <dbReference type="Proteomes" id="UP001251870"/>
    </source>
</evidence>
<dbReference type="RefSeq" id="WP_310547197.1">
    <property type="nucleotide sequence ID" value="NZ_JAVKGR010000001.1"/>
</dbReference>